<sequence length="496" mass="56505">MLIFQLVTCAFLLTSAAAFSTAQYFGLLSGHEATKRRLNDFVAKKESLQGVESKKIAQKLDHFTPSLKATWEQHYAQDFEFYDGNNLIFLMVGGDRDINVGWLRQGFIAEQAEKFKAALFTIEHRFYGKSQPKPDLTTKSLKYLSSEQALADYAHFIETMNTEHGFKNPKWIVFGVSYGGSLAAWLRYKYPHLVHSAVSANAPLLAKVDFHEYFESVSKTLSSIGGPECAETITTANKIMSEKIVNNASQYDELFDLCEPLSGSENDISSFFWNLAHRLVTDVEVMEEDEIKYACEILTDKNIADPVHRYAEFSRQTNYDFCVYAKYSDIINRWRLNKISYTEGWGARQWFYQTCTEFGWFATSSRKNNLFGDKLTVDFYDSICKDVFDVKFDTKFIENAVNKTNEKYKGLDLPVTGVIFVHGTNDPWSKVGITKFPKKGSIAIRIKGGGHYGVLLPESPNDSQQLKNARARISKTLERWTKTKSLEQEKSAIIDV</sequence>
<feature type="signal peptide" evidence="6">
    <location>
        <begin position="1"/>
        <end position="18"/>
    </location>
</feature>
<evidence type="ECO:0000256" key="6">
    <source>
        <dbReference type="SAM" id="SignalP"/>
    </source>
</evidence>
<evidence type="ECO:0000313" key="7">
    <source>
        <dbReference type="EMBL" id="CAH0396121.1"/>
    </source>
</evidence>
<dbReference type="AlphaFoldDB" id="A0A9P0AJU6"/>
<dbReference type="InterPro" id="IPR029058">
    <property type="entry name" value="AB_hydrolase_fold"/>
</dbReference>
<dbReference type="SUPFAM" id="SSF53474">
    <property type="entry name" value="alpha/beta-Hydrolases"/>
    <property type="match status" value="1"/>
</dbReference>
<dbReference type="PANTHER" id="PTHR11010:SF5">
    <property type="entry name" value="RE36938P-RELATED"/>
    <property type="match status" value="1"/>
</dbReference>
<dbReference type="PANTHER" id="PTHR11010">
    <property type="entry name" value="PROTEASE S28 PRO-X CARBOXYPEPTIDASE-RELATED"/>
    <property type="match status" value="1"/>
</dbReference>
<evidence type="ECO:0000256" key="2">
    <source>
        <dbReference type="ARBA" id="ARBA00022670"/>
    </source>
</evidence>
<gene>
    <name evidence="7" type="ORF">BEMITA_LOCUS14228</name>
</gene>
<keyword evidence="2" id="KW-0645">Protease</keyword>
<dbReference type="Proteomes" id="UP001152759">
    <property type="component" value="Chromosome 9"/>
</dbReference>
<dbReference type="Gene3D" id="3.40.50.1820">
    <property type="entry name" value="alpha/beta hydrolase"/>
    <property type="match status" value="1"/>
</dbReference>
<evidence type="ECO:0000256" key="5">
    <source>
        <dbReference type="ARBA" id="ARBA00023180"/>
    </source>
</evidence>
<reference evidence="7" key="1">
    <citation type="submission" date="2021-12" db="EMBL/GenBank/DDBJ databases">
        <authorList>
            <person name="King R."/>
        </authorList>
    </citation>
    <scope>NUCLEOTIDE SEQUENCE</scope>
</reference>
<evidence type="ECO:0000256" key="1">
    <source>
        <dbReference type="ARBA" id="ARBA00011079"/>
    </source>
</evidence>
<evidence type="ECO:0000256" key="3">
    <source>
        <dbReference type="ARBA" id="ARBA00022729"/>
    </source>
</evidence>
<dbReference type="InterPro" id="IPR042269">
    <property type="entry name" value="Ser_carbopepase_S28_SKS"/>
</dbReference>
<dbReference type="EMBL" id="OU963870">
    <property type="protein sequence ID" value="CAH0396121.1"/>
    <property type="molecule type" value="Genomic_DNA"/>
</dbReference>
<dbReference type="Pfam" id="PF05577">
    <property type="entry name" value="Peptidase_S28"/>
    <property type="match status" value="1"/>
</dbReference>
<keyword evidence="4" id="KW-0378">Hydrolase</keyword>
<dbReference type="GO" id="GO:0006508">
    <property type="term" value="P:proteolysis"/>
    <property type="evidence" value="ECO:0007669"/>
    <property type="project" value="UniProtKB-KW"/>
</dbReference>
<keyword evidence="3 6" id="KW-0732">Signal</keyword>
<name>A0A9P0AJU6_BEMTA</name>
<dbReference type="InterPro" id="IPR008758">
    <property type="entry name" value="Peptidase_S28"/>
</dbReference>
<proteinExistence type="inferred from homology"/>
<keyword evidence="5" id="KW-0325">Glycoprotein</keyword>
<dbReference type="GO" id="GO:0070008">
    <property type="term" value="F:serine-type exopeptidase activity"/>
    <property type="evidence" value="ECO:0007669"/>
    <property type="project" value="InterPro"/>
</dbReference>
<dbReference type="GO" id="GO:0008239">
    <property type="term" value="F:dipeptidyl-peptidase activity"/>
    <property type="evidence" value="ECO:0007669"/>
    <property type="project" value="TreeGrafter"/>
</dbReference>
<dbReference type="KEGG" id="btab:109036101"/>
<evidence type="ECO:0000256" key="4">
    <source>
        <dbReference type="ARBA" id="ARBA00022801"/>
    </source>
</evidence>
<organism evidence="7 8">
    <name type="scientific">Bemisia tabaci</name>
    <name type="common">Sweetpotato whitefly</name>
    <name type="synonym">Aleurodes tabaci</name>
    <dbReference type="NCBI Taxonomy" id="7038"/>
    <lineage>
        <taxon>Eukaryota</taxon>
        <taxon>Metazoa</taxon>
        <taxon>Ecdysozoa</taxon>
        <taxon>Arthropoda</taxon>
        <taxon>Hexapoda</taxon>
        <taxon>Insecta</taxon>
        <taxon>Pterygota</taxon>
        <taxon>Neoptera</taxon>
        <taxon>Paraneoptera</taxon>
        <taxon>Hemiptera</taxon>
        <taxon>Sternorrhyncha</taxon>
        <taxon>Aleyrodoidea</taxon>
        <taxon>Aleyrodidae</taxon>
        <taxon>Aleyrodinae</taxon>
        <taxon>Bemisia</taxon>
    </lineage>
</organism>
<protein>
    <submittedName>
        <fullName evidence="7">Uncharacterized protein</fullName>
    </submittedName>
</protein>
<evidence type="ECO:0000313" key="8">
    <source>
        <dbReference type="Proteomes" id="UP001152759"/>
    </source>
</evidence>
<comment type="similarity">
    <text evidence="1">Belongs to the peptidase S28 family.</text>
</comment>
<feature type="chain" id="PRO_5040446075" evidence="6">
    <location>
        <begin position="19"/>
        <end position="496"/>
    </location>
</feature>
<dbReference type="Gene3D" id="1.20.120.980">
    <property type="entry name" value="Serine carboxypeptidase S28, SKS domain"/>
    <property type="match status" value="1"/>
</dbReference>
<keyword evidence="8" id="KW-1185">Reference proteome</keyword>
<accession>A0A9P0AJU6</accession>